<dbReference type="PANTHER" id="PTHR43674">
    <property type="entry name" value="NITRILASE C965.09-RELATED"/>
    <property type="match status" value="1"/>
</dbReference>
<dbReference type="Pfam" id="PF00795">
    <property type="entry name" value="CN_hydrolase"/>
    <property type="match status" value="1"/>
</dbReference>
<organism evidence="3 4">
    <name type="scientific">Chloroflexus islandicus</name>
    <dbReference type="NCBI Taxonomy" id="1707952"/>
    <lineage>
        <taxon>Bacteria</taxon>
        <taxon>Bacillati</taxon>
        <taxon>Chloroflexota</taxon>
        <taxon>Chloroflexia</taxon>
        <taxon>Chloroflexales</taxon>
        <taxon>Chloroflexineae</taxon>
        <taxon>Chloroflexaceae</taxon>
        <taxon>Chloroflexus</taxon>
    </lineage>
</organism>
<reference evidence="3 4" key="1">
    <citation type="submission" date="2016-04" db="EMBL/GenBank/DDBJ databases">
        <title>Chloroflexus islandicus sp. nov., a thermophilic filamentous anoxygenic phototrophic bacterium from geyser Strokkur (Iceland).</title>
        <authorList>
            <person name="Gaisin V.A."/>
            <person name="Kalashnikov A.M."/>
            <person name="Sukhacheva M.V."/>
            <person name="Grouzdev D.S."/>
            <person name="Ivanov T.M."/>
            <person name="Kuznetsov B."/>
            <person name="Gorlenko V.M."/>
        </authorList>
    </citation>
    <scope>NUCLEOTIDE SEQUENCE [LARGE SCALE GENOMIC DNA]</scope>
    <source>
        <strain evidence="4">isl-2</strain>
    </source>
</reference>
<keyword evidence="3" id="KW-0808">Transferase</keyword>
<dbReference type="Gene3D" id="3.60.110.10">
    <property type="entry name" value="Carbon-nitrogen hydrolase"/>
    <property type="match status" value="1"/>
</dbReference>
<accession>A0A178M4Z5</accession>
<evidence type="ECO:0000313" key="3">
    <source>
        <dbReference type="EMBL" id="OAN43820.1"/>
    </source>
</evidence>
<evidence type="ECO:0000259" key="2">
    <source>
        <dbReference type="PROSITE" id="PS50263"/>
    </source>
</evidence>
<dbReference type="GO" id="GO:0033388">
    <property type="term" value="P:putrescine biosynthetic process from arginine"/>
    <property type="evidence" value="ECO:0007669"/>
    <property type="project" value="TreeGrafter"/>
</dbReference>
<dbReference type="CDD" id="cd07573">
    <property type="entry name" value="CPA"/>
    <property type="match status" value="1"/>
</dbReference>
<keyword evidence="1" id="KW-0378">Hydrolase</keyword>
<dbReference type="InterPro" id="IPR036526">
    <property type="entry name" value="C-N_Hydrolase_sf"/>
</dbReference>
<dbReference type="FunFam" id="3.60.110.10:FF:000010">
    <property type="entry name" value="Carbon-nitrogen hydrolase"/>
    <property type="match status" value="1"/>
</dbReference>
<keyword evidence="3" id="KW-0012">Acyltransferase</keyword>
<dbReference type="OrthoDB" id="9811121at2"/>
<dbReference type="STRING" id="1707952.A6A03_17795"/>
<dbReference type="GO" id="GO:0050126">
    <property type="term" value="F:N-carbamoylputrescine amidase activity"/>
    <property type="evidence" value="ECO:0007669"/>
    <property type="project" value="TreeGrafter"/>
</dbReference>
<dbReference type="PROSITE" id="PS50263">
    <property type="entry name" value="CN_HYDROLASE"/>
    <property type="match status" value="1"/>
</dbReference>
<dbReference type="AlphaFoldDB" id="A0A178M4Z5"/>
<evidence type="ECO:0000256" key="1">
    <source>
        <dbReference type="ARBA" id="ARBA00022801"/>
    </source>
</evidence>
<dbReference type="SUPFAM" id="SSF56317">
    <property type="entry name" value="Carbon-nitrogen hydrolase"/>
    <property type="match status" value="1"/>
</dbReference>
<keyword evidence="4" id="KW-1185">Reference proteome</keyword>
<comment type="caution">
    <text evidence="3">The sequence shown here is derived from an EMBL/GenBank/DDBJ whole genome shotgun (WGS) entry which is preliminary data.</text>
</comment>
<dbReference type="EMBL" id="LWQS01000074">
    <property type="protein sequence ID" value="OAN43820.1"/>
    <property type="molecule type" value="Genomic_DNA"/>
</dbReference>
<dbReference type="PANTHER" id="PTHR43674:SF2">
    <property type="entry name" value="BETA-UREIDOPROPIONASE"/>
    <property type="match status" value="1"/>
</dbReference>
<protein>
    <submittedName>
        <fullName evidence="3">Acyltransferase</fullName>
    </submittedName>
</protein>
<evidence type="ECO:0000313" key="4">
    <source>
        <dbReference type="Proteomes" id="UP000078287"/>
    </source>
</evidence>
<feature type="domain" description="CN hydrolase" evidence="2">
    <location>
        <begin position="6"/>
        <end position="263"/>
    </location>
</feature>
<dbReference type="RefSeq" id="WP_066789929.1">
    <property type="nucleotide sequence ID" value="NZ_LWQS01000074.1"/>
</dbReference>
<dbReference type="InterPro" id="IPR003010">
    <property type="entry name" value="C-N_Hydrolase"/>
</dbReference>
<dbReference type="Proteomes" id="UP000078287">
    <property type="component" value="Unassembled WGS sequence"/>
</dbReference>
<dbReference type="InterPro" id="IPR050345">
    <property type="entry name" value="Aliph_Amidase/BUP"/>
</dbReference>
<dbReference type="GO" id="GO:0016746">
    <property type="term" value="F:acyltransferase activity"/>
    <property type="evidence" value="ECO:0007669"/>
    <property type="project" value="UniProtKB-KW"/>
</dbReference>
<name>A0A178M4Z5_9CHLR</name>
<gene>
    <name evidence="3" type="ORF">A6A03_17795</name>
</gene>
<proteinExistence type="predicted"/>
<sequence>MAQRIVNVGLVQMRCTADPETNMAAAEAGIRAAAAQGAQIVCLPELFRSLYFCQSEDHANFALAEPVPGPSTERLSKLAAELGVVIVASLFEKRAEGLYHNTAAVIDADGRYLGKYRKMHIPDDPLFYEKFYFTPGDLGFKVFKTRYARIGVLICWDQWYPEAARLTALRGADILCYPTAIGWHPAEKAEYGVAQHQSWETIQRSHGIANGCYVVSINRTGHEGDPSGGIEFWGQSFISDPSGTIIGRAPVDEPAVLVAPVDLGKIDVQRTHWPFLRDRRIDAYGEITRRYIDKEEV</sequence>